<evidence type="ECO:0000259" key="3">
    <source>
        <dbReference type="SMART" id="SM00210"/>
    </source>
</evidence>
<evidence type="ECO:0000313" key="4">
    <source>
        <dbReference type="Proteomes" id="UP000001554"/>
    </source>
</evidence>
<evidence type="ECO:0000256" key="1">
    <source>
        <dbReference type="ARBA" id="ARBA00022737"/>
    </source>
</evidence>
<gene>
    <name evidence="5" type="primary">LOC118420941</name>
</gene>
<sequence length="191" mass="21619">MALWGRLLALTVCWAHRIFLAHGCGKSEPIQYSGKKYDLLERLRVPDLPFGIKQTCDDADCLAYDIEPYAILSAPTEEVFPEGFPTEFTISAKLQYYKKSFSNLFAILDPIGRLQLSIKLSPRDIELYTPSQGIYSVSVPDLDDGLWHSFAVSATFDMIVFYFDCEWMDTLHIVPHSPHYIQMDGITVLGG</sequence>
<organism evidence="4 5">
    <name type="scientific">Branchiostoma floridae</name>
    <name type="common">Florida lancelet</name>
    <name type="synonym">Amphioxus</name>
    <dbReference type="NCBI Taxonomy" id="7739"/>
    <lineage>
        <taxon>Eukaryota</taxon>
        <taxon>Metazoa</taxon>
        <taxon>Chordata</taxon>
        <taxon>Cephalochordata</taxon>
        <taxon>Leptocardii</taxon>
        <taxon>Amphioxiformes</taxon>
        <taxon>Branchiostomatidae</taxon>
        <taxon>Branchiostoma</taxon>
    </lineage>
</organism>
<feature type="non-terminal residue" evidence="5">
    <location>
        <position position="191"/>
    </location>
</feature>
<dbReference type="KEGG" id="bfo:118420941"/>
<accession>A0A9J7LKP3</accession>
<reference evidence="5" key="1">
    <citation type="journal article" date="2016" name="Genome Biol. Evol.">
        <title>Conserved non-coding elements in the most distant genera of cephalochordates: the Goldilocks principle.</title>
        <authorList>
            <person name="Yue J.X."/>
            <person name="Kozmikova I."/>
            <person name="Ono H."/>
            <person name="Nossa C.W."/>
            <person name="Kozmik Z."/>
            <person name="Putnam N.H."/>
            <person name="Yu J.K."/>
            <person name="Holland L.Z."/>
        </authorList>
    </citation>
    <scope>NUCLEOTIDE SEQUENCE</scope>
</reference>
<proteinExistence type="predicted"/>
<dbReference type="RefSeq" id="XP_035683928.1">
    <property type="nucleotide sequence ID" value="XM_035828035.1"/>
</dbReference>
<keyword evidence="1" id="KW-0677">Repeat</keyword>
<feature type="domain" description="Thrombospondin-like N-terminal" evidence="3">
    <location>
        <begin position="36"/>
        <end position="191"/>
    </location>
</feature>
<feature type="chain" id="PRO_5039933162" evidence="2">
    <location>
        <begin position="16"/>
        <end position="191"/>
    </location>
</feature>
<dbReference type="SUPFAM" id="SSF49899">
    <property type="entry name" value="Concanavalin A-like lectins/glucanases"/>
    <property type="match status" value="1"/>
</dbReference>
<name>A0A9J7LKP3_BRAFL</name>
<dbReference type="AlphaFoldDB" id="A0A9J7LKP3"/>
<evidence type="ECO:0000256" key="2">
    <source>
        <dbReference type="SAM" id="SignalP"/>
    </source>
</evidence>
<dbReference type="GeneID" id="118420941"/>
<protein>
    <submittedName>
        <fullName evidence="5">Collagen alpha-3(V) chain-like</fullName>
    </submittedName>
</protein>
<dbReference type="InterPro" id="IPR048287">
    <property type="entry name" value="TSPN-like_N"/>
</dbReference>
<reference evidence="5" key="3">
    <citation type="submission" date="2025-08" db="UniProtKB">
        <authorList>
            <consortium name="RefSeq"/>
        </authorList>
    </citation>
    <scope>IDENTIFICATION</scope>
</reference>
<keyword evidence="4" id="KW-1185">Reference proteome</keyword>
<dbReference type="InterPro" id="IPR013320">
    <property type="entry name" value="ConA-like_dom_sf"/>
</dbReference>
<dbReference type="Gene3D" id="2.60.120.200">
    <property type="match status" value="1"/>
</dbReference>
<dbReference type="Proteomes" id="UP000001554">
    <property type="component" value="Chromosome 8"/>
</dbReference>
<evidence type="ECO:0000313" key="5">
    <source>
        <dbReference type="RefSeq" id="XP_035683928.1"/>
    </source>
</evidence>
<dbReference type="OMA" id="SWVENGH"/>
<dbReference type="SMART" id="SM00210">
    <property type="entry name" value="TSPN"/>
    <property type="match status" value="1"/>
</dbReference>
<reference evidence="4" key="2">
    <citation type="journal article" date="2020" name="Nat. Ecol. Evol.">
        <title>Deeply conserved synteny resolves early events in vertebrate evolution.</title>
        <authorList>
            <person name="Simakov O."/>
            <person name="Marletaz F."/>
            <person name="Yue J.X."/>
            <person name="O'Connell B."/>
            <person name="Jenkins J."/>
            <person name="Brandt A."/>
            <person name="Calef R."/>
            <person name="Tung C.H."/>
            <person name="Huang T.K."/>
            <person name="Schmutz J."/>
            <person name="Satoh N."/>
            <person name="Yu J.K."/>
            <person name="Putnam N.H."/>
            <person name="Green R.E."/>
            <person name="Rokhsar D.S."/>
        </authorList>
    </citation>
    <scope>NUCLEOTIDE SEQUENCE [LARGE SCALE GENOMIC DNA]</scope>
    <source>
        <strain evidence="4">S238N-H82</strain>
    </source>
</reference>
<keyword evidence="2" id="KW-0732">Signal</keyword>
<dbReference type="OrthoDB" id="8939548at2759"/>
<feature type="signal peptide" evidence="2">
    <location>
        <begin position="1"/>
        <end position="15"/>
    </location>
</feature>